<evidence type="ECO:0000313" key="2">
    <source>
        <dbReference type="Proteomes" id="UP000814140"/>
    </source>
</evidence>
<reference evidence="1" key="1">
    <citation type="submission" date="2021-03" db="EMBL/GenBank/DDBJ databases">
        <authorList>
            <consortium name="DOE Joint Genome Institute"/>
            <person name="Ahrendt S."/>
            <person name="Looney B.P."/>
            <person name="Miyauchi S."/>
            <person name="Morin E."/>
            <person name="Drula E."/>
            <person name="Courty P.E."/>
            <person name="Chicoki N."/>
            <person name="Fauchery L."/>
            <person name="Kohler A."/>
            <person name="Kuo A."/>
            <person name="Labutti K."/>
            <person name="Pangilinan J."/>
            <person name="Lipzen A."/>
            <person name="Riley R."/>
            <person name="Andreopoulos W."/>
            <person name="He G."/>
            <person name="Johnson J."/>
            <person name="Barry K.W."/>
            <person name="Grigoriev I.V."/>
            <person name="Nagy L."/>
            <person name="Hibbett D."/>
            <person name="Henrissat B."/>
            <person name="Matheny P.B."/>
            <person name="Labbe J."/>
            <person name="Martin F."/>
        </authorList>
    </citation>
    <scope>NUCLEOTIDE SEQUENCE</scope>
    <source>
        <strain evidence="1">HHB10654</strain>
    </source>
</reference>
<evidence type="ECO:0000313" key="1">
    <source>
        <dbReference type="EMBL" id="KAI0057151.1"/>
    </source>
</evidence>
<reference evidence="1" key="2">
    <citation type="journal article" date="2022" name="New Phytol.">
        <title>Evolutionary transition to the ectomycorrhizal habit in the genomes of a hyperdiverse lineage of mushroom-forming fungi.</title>
        <authorList>
            <person name="Looney B."/>
            <person name="Miyauchi S."/>
            <person name="Morin E."/>
            <person name="Drula E."/>
            <person name="Courty P.E."/>
            <person name="Kohler A."/>
            <person name="Kuo A."/>
            <person name="LaButti K."/>
            <person name="Pangilinan J."/>
            <person name="Lipzen A."/>
            <person name="Riley R."/>
            <person name="Andreopoulos W."/>
            <person name="He G."/>
            <person name="Johnson J."/>
            <person name="Nolan M."/>
            <person name="Tritt A."/>
            <person name="Barry K.W."/>
            <person name="Grigoriev I.V."/>
            <person name="Nagy L.G."/>
            <person name="Hibbett D."/>
            <person name="Henrissat B."/>
            <person name="Matheny P.B."/>
            <person name="Labbe J."/>
            <person name="Martin F.M."/>
        </authorList>
    </citation>
    <scope>NUCLEOTIDE SEQUENCE</scope>
    <source>
        <strain evidence="1">HHB10654</strain>
    </source>
</reference>
<accession>A0ACB8SMZ7</accession>
<name>A0ACB8SMZ7_9AGAM</name>
<dbReference type="Proteomes" id="UP000814140">
    <property type="component" value="Unassembled WGS sequence"/>
</dbReference>
<sequence>MTSSPQSEKNEMLALETSASQKTDEGGGAAALQSVPRGAAAQHVEGSLGQSDSHEMARMAEECNATTMLTSTMQNETTNTATTATMMTTSHKNVKLTGS</sequence>
<protein>
    <submittedName>
        <fullName evidence="1">Uncharacterized protein</fullName>
    </submittedName>
</protein>
<comment type="caution">
    <text evidence="1">The sequence shown here is derived from an EMBL/GenBank/DDBJ whole genome shotgun (WGS) entry which is preliminary data.</text>
</comment>
<gene>
    <name evidence="1" type="ORF">BV25DRAFT_1920367</name>
</gene>
<dbReference type="EMBL" id="MU277251">
    <property type="protein sequence ID" value="KAI0057151.1"/>
    <property type="molecule type" value="Genomic_DNA"/>
</dbReference>
<proteinExistence type="predicted"/>
<keyword evidence="2" id="KW-1185">Reference proteome</keyword>
<organism evidence="1 2">
    <name type="scientific">Artomyces pyxidatus</name>
    <dbReference type="NCBI Taxonomy" id="48021"/>
    <lineage>
        <taxon>Eukaryota</taxon>
        <taxon>Fungi</taxon>
        <taxon>Dikarya</taxon>
        <taxon>Basidiomycota</taxon>
        <taxon>Agaricomycotina</taxon>
        <taxon>Agaricomycetes</taxon>
        <taxon>Russulales</taxon>
        <taxon>Auriscalpiaceae</taxon>
        <taxon>Artomyces</taxon>
    </lineage>
</organism>